<dbReference type="PROSITE" id="PS51186">
    <property type="entry name" value="GNAT"/>
    <property type="match status" value="2"/>
</dbReference>
<dbReference type="InterPro" id="IPR000182">
    <property type="entry name" value="GNAT_dom"/>
</dbReference>
<keyword evidence="6" id="KW-1185">Reference proteome</keyword>
<dbReference type="InterPro" id="IPR051531">
    <property type="entry name" value="N-acetyltransferase"/>
</dbReference>
<evidence type="ECO:0000256" key="1">
    <source>
        <dbReference type="ARBA" id="ARBA00022679"/>
    </source>
</evidence>
<sequence length="328" mass="36245">MSAARSADRVRLSRPKAADADDFVAVLNDPDVSAWLDAVPQPYHREDALRFVAAAGPCEHVVRVDDRVAGTVRASDSFGIWIAPEFQRQGVGTRAAVLALSRRFRDGSRTISARRRADNHRSARLLDALGFVFDQPPIEDDSGSVTLTLTRDDFARHHGIRITTERLLIDAYQPQDLGDLYRIATEPRIASMLLRFWPGMPLSEAEAILRTDALTPPIRLVVRHQGRVIGSIGISAGDPPSIFYFLDPAMLGQGIGREMLPAFLNEIDARFAPETLQAEAFMDNLPSRNLLERFGFVLEREMMVASKGRAAPMPGGIYRRGSAMPDTV</sequence>
<proteinExistence type="inferred from homology"/>
<evidence type="ECO:0000313" key="5">
    <source>
        <dbReference type="EMBL" id="MBK4215317.1"/>
    </source>
</evidence>
<evidence type="ECO:0000313" key="6">
    <source>
        <dbReference type="Proteomes" id="UP000640485"/>
    </source>
</evidence>
<organism evidence="5 6">
    <name type="scientific">Paracoccus caeni</name>
    <dbReference type="NCBI Taxonomy" id="657651"/>
    <lineage>
        <taxon>Bacteria</taxon>
        <taxon>Pseudomonadati</taxon>
        <taxon>Pseudomonadota</taxon>
        <taxon>Alphaproteobacteria</taxon>
        <taxon>Rhodobacterales</taxon>
        <taxon>Paracoccaceae</taxon>
        <taxon>Paracoccus</taxon>
    </lineage>
</organism>
<feature type="domain" description="N-acetyltransferase" evidence="4">
    <location>
        <begin position="10"/>
        <end position="152"/>
    </location>
</feature>
<dbReference type="EMBL" id="JAEPRQ010000001">
    <property type="protein sequence ID" value="MBK4215317.1"/>
    <property type="molecule type" value="Genomic_DNA"/>
</dbReference>
<dbReference type="Proteomes" id="UP000640485">
    <property type="component" value="Unassembled WGS sequence"/>
</dbReference>
<name>A0A934SH59_9RHOB</name>
<evidence type="ECO:0000256" key="3">
    <source>
        <dbReference type="ARBA" id="ARBA00038502"/>
    </source>
</evidence>
<gene>
    <name evidence="5" type="ORF">JJJ17_05195</name>
</gene>
<comment type="caution">
    <text evidence="5">The sequence shown here is derived from an EMBL/GenBank/DDBJ whole genome shotgun (WGS) entry which is preliminary data.</text>
</comment>
<dbReference type="AlphaFoldDB" id="A0A934SH59"/>
<feature type="domain" description="N-acetyltransferase" evidence="4">
    <location>
        <begin position="167"/>
        <end position="318"/>
    </location>
</feature>
<dbReference type="GO" id="GO:0016747">
    <property type="term" value="F:acyltransferase activity, transferring groups other than amino-acyl groups"/>
    <property type="evidence" value="ECO:0007669"/>
    <property type="project" value="InterPro"/>
</dbReference>
<dbReference type="PANTHER" id="PTHR43792">
    <property type="entry name" value="GNAT FAMILY, PUTATIVE (AFU_ORTHOLOGUE AFUA_3G00765)-RELATED-RELATED"/>
    <property type="match status" value="1"/>
</dbReference>
<evidence type="ECO:0000259" key="4">
    <source>
        <dbReference type="PROSITE" id="PS51186"/>
    </source>
</evidence>
<dbReference type="PANTHER" id="PTHR43792:SF8">
    <property type="entry name" value="[RIBOSOMAL PROTEIN US5]-ALANINE N-ACETYLTRANSFERASE"/>
    <property type="match status" value="1"/>
</dbReference>
<dbReference type="RefSeq" id="WP_200684252.1">
    <property type="nucleotide sequence ID" value="NZ_JAEPRQ010000001.1"/>
</dbReference>
<dbReference type="SUPFAM" id="SSF55729">
    <property type="entry name" value="Acyl-CoA N-acyltransferases (Nat)"/>
    <property type="match status" value="2"/>
</dbReference>
<dbReference type="Gene3D" id="3.40.630.30">
    <property type="match status" value="2"/>
</dbReference>
<keyword evidence="1" id="KW-0808">Transferase</keyword>
<keyword evidence="2" id="KW-0012">Acyltransferase</keyword>
<dbReference type="Pfam" id="PF13302">
    <property type="entry name" value="Acetyltransf_3"/>
    <property type="match status" value="2"/>
</dbReference>
<protein>
    <submittedName>
        <fullName evidence="5">GNAT N-acetyltransferase</fullName>
    </submittedName>
</protein>
<comment type="similarity">
    <text evidence="3">Belongs to the acetyltransferase family. RimJ subfamily.</text>
</comment>
<accession>A0A934SH59</accession>
<dbReference type="InterPro" id="IPR016181">
    <property type="entry name" value="Acyl_CoA_acyltransferase"/>
</dbReference>
<reference evidence="5" key="1">
    <citation type="submission" date="2021-01" db="EMBL/GenBank/DDBJ databases">
        <title>Paracoccus amoyensis sp. nov., isolated from the surface seawater along the coast of Xiamen Island, China.</title>
        <authorList>
            <person name="Lyu L."/>
        </authorList>
    </citation>
    <scope>NUCLEOTIDE SEQUENCE</scope>
    <source>
        <strain evidence="5">MJ17</strain>
    </source>
</reference>
<evidence type="ECO:0000256" key="2">
    <source>
        <dbReference type="ARBA" id="ARBA00023315"/>
    </source>
</evidence>